<organism evidence="3 4">
    <name type="scientific">Balneicella halophila</name>
    <dbReference type="NCBI Taxonomy" id="1537566"/>
    <lineage>
        <taxon>Bacteria</taxon>
        <taxon>Pseudomonadati</taxon>
        <taxon>Bacteroidota</taxon>
        <taxon>Bacteroidia</taxon>
        <taxon>Bacteroidales</taxon>
        <taxon>Balneicellaceae</taxon>
        <taxon>Balneicella</taxon>
    </lineage>
</organism>
<dbReference type="SUPFAM" id="SSF55154">
    <property type="entry name" value="CYTH-like phosphatases"/>
    <property type="match status" value="1"/>
</dbReference>
<dbReference type="Proteomes" id="UP000251835">
    <property type="component" value="Unassembled WGS sequence"/>
</dbReference>
<sequence length="155" mass="18502">MGIEIERKFLVKDDSFKKDASEKHLYQQGYIEGPFMATVRVRIIEDTGYITIKSKSVNFTRYEYEYEIPLTDAQEMLTNLCGNKMEKYRHIVWFEGKRWEVDEFIGENKGLFVAELELKSEEEAFALPNWLGEEVTHDFRYRNSFISQNPFNTWE</sequence>
<protein>
    <submittedName>
        <fullName evidence="3">Adenylate cyclase</fullName>
    </submittedName>
</protein>
<gene>
    <name evidence="3" type="ORF">C7377_0196</name>
</gene>
<dbReference type="SMART" id="SM01118">
    <property type="entry name" value="CYTH"/>
    <property type="match status" value="1"/>
</dbReference>
<evidence type="ECO:0000313" key="4">
    <source>
        <dbReference type="Proteomes" id="UP000251835"/>
    </source>
</evidence>
<dbReference type="PANTHER" id="PTHR40114">
    <property type="entry name" value="SLR0698 PROTEIN"/>
    <property type="match status" value="1"/>
</dbReference>
<dbReference type="InterPro" id="IPR012042">
    <property type="entry name" value="NeuTTM/CthTTM-like"/>
</dbReference>
<comment type="caution">
    <text evidence="3">The sequence shown here is derived from an EMBL/GenBank/DDBJ whole genome shotgun (WGS) entry which is preliminary data.</text>
</comment>
<evidence type="ECO:0000256" key="1">
    <source>
        <dbReference type="PIRSR" id="PIRSR016487-1"/>
    </source>
</evidence>
<accession>A0A7L4USF3</accession>
<dbReference type="InterPro" id="IPR023577">
    <property type="entry name" value="CYTH_domain"/>
</dbReference>
<dbReference type="Gene3D" id="2.40.320.10">
    <property type="entry name" value="Hypothetical Protein Pfu-838710-001"/>
    <property type="match status" value="1"/>
</dbReference>
<dbReference type="Pfam" id="PF01928">
    <property type="entry name" value="CYTH"/>
    <property type="match status" value="1"/>
</dbReference>
<dbReference type="PROSITE" id="PS51707">
    <property type="entry name" value="CYTH"/>
    <property type="match status" value="1"/>
</dbReference>
<dbReference type="CDD" id="cd07891">
    <property type="entry name" value="CYTH-like_CthTTM-like_1"/>
    <property type="match status" value="1"/>
</dbReference>
<feature type="active site" description="Proton acceptor" evidence="1">
    <location>
        <position position="30"/>
    </location>
</feature>
<evidence type="ECO:0000313" key="3">
    <source>
        <dbReference type="EMBL" id="PVX51904.1"/>
    </source>
</evidence>
<name>A0A7L4USF3_BALHA</name>
<proteinExistence type="predicted"/>
<dbReference type="OrthoDB" id="9805588at2"/>
<dbReference type="InterPro" id="IPR033469">
    <property type="entry name" value="CYTH-like_dom_sf"/>
</dbReference>
<dbReference type="EMBL" id="QENZ01000003">
    <property type="protein sequence ID" value="PVX51904.1"/>
    <property type="molecule type" value="Genomic_DNA"/>
</dbReference>
<keyword evidence="4" id="KW-1185">Reference proteome</keyword>
<evidence type="ECO:0000259" key="2">
    <source>
        <dbReference type="PROSITE" id="PS51707"/>
    </source>
</evidence>
<dbReference type="PANTHER" id="PTHR40114:SF1">
    <property type="entry name" value="SLR0698 PROTEIN"/>
    <property type="match status" value="1"/>
</dbReference>
<dbReference type="PIRSF" id="PIRSF016487">
    <property type="entry name" value="CYTH_UCP016487"/>
    <property type="match status" value="1"/>
</dbReference>
<reference evidence="3 4" key="1">
    <citation type="submission" date="2018-05" db="EMBL/GenBank/DDBJ databases">
        <title>Genomic Encyclopedia of Type Strains, Phase IV (KMG-IV): sequencing the most valuable type-strain genomes for metagenomic binning, comparative biology and taxonomic classification.</title>
        <authorList>
            <person name="Goeker M."/>
        </authorList>
    </citation>
    <scope>NUCLEOTIDE SEQUENCE [LARGE SCALE GENOMIC DNA]</scope>
    <source>
        <strain evidence="3 4">DSM 28579</strain>
    </source>
</reference>
<feature type="domain" description="CYTH" evidence="2">
    <location>
        <begin position="2"/>
        <end position="148"/>
    </location>
</feature>
<dbReference type="RefSeq" id="WP_116495475.1">
    <property type="nucleotide sequence ID" value="NZ_QENZ01000003.1"/>
</dbReference>
<dbReference type="AlphaFoldDB" id="A0A7L4USF3"/>